<accession>A0A1X0QJH9</accession>
<feature type="transmembrane region" description="Helical" evidence="1">
    <location>
        <begin position="138"/>
        <end position="157"/>
    </location>
</feature>
<keyword evidence="1" id="KW-0472">Membrane</keyword>
<feature type="transmembrane region" description="Helical" evidence="1">
    <location>
        <begin position="169"/>
        <end position="187"/>
    </location>
</feature>
<dbReference type="AlphaFoldDB" id="A0A1X0QJH9"/>
<feature type="transmembrane region" description="Helical" evidence="1">
    <location>
        <begin position="113"/>
        <end position="132"/>
    </location>
</feature>
<evidence type="ECO:0000256" key="1">
    <source>
        <dbReference type="SAM" id="Phobius"/>
    </source>
</evidence>
<dbReference type="Proteomes" id="UP000192501">
    <property type="component" value="Unassembled WGS sequence"/>
</dbReference>
<sequence>MEETNTNTLNFCKNPAIYTVFDHIKHLVMIKPISDDKLKVNIIHFILLSIIYSLLYYAYYMFCLAYDLKAGVLLKNLIVPTMPILGCVCIIIMTFIVGRLYGFFLDDYKFTNYYLVLLGGGYLSIAIILSNIFFKYTFIFFICSGIASDYFIRESFLINRIFEDRNDKLYFISLSMLLNLCLYGGVFPEFFMNIR</sequence>
<evidence type="ECO:0000313" key="2">
    <source>
        <dbReference type="EMBL" id="ORD99930.1"/>
    </source>
</evidence>
<dbReference type="VEuPathDB" id="MicrosporidiaDB:A0H76_2678"/>
<keyword evidence="1" id="KW-0812">Transmembrane</keyword>
<proteinExistence type="predicted"/>
<organism evidence="2 3">
    <name type="scientific">Hepatospora eriocheir</name>
    <dbReference type="NCBI Taxonomy" id="1081669"/>
    <lineage>
        <taxon>Eukaryota</taxon>
        <taxon>Fungi</taxon>
        <taxon>Fungi incertae sedis</taxon>
        <taxon>Microsporidia</taxon>
        <taxon>Hepatosporidae</taxon>
        <taxon>Hepatospora</taxon>
    </lineage>
</organism>
<reference evidence="2 3" key="1">
    <citation type="journal article" date="2017" name="Environ. Microbiol.">
        <title>Decay of the glycolytic pathway and adaptation to intranuclear parasitism within Enterocytozoonidae microsporidia.</title>
        <authorList>
            <person name="Wiredu Boakye D."/>
            <person name="Jaroenlak P."/>
            <person name="Prachumwat A."/>
            <person name="Williams T.A."/>
            <person name="Bateman K.S."/>
            <person name="Itsathitphaisarn O."/>
            <person name="Sritunyalucksana K."/>
            <person name="Paszkiewicz K.H."/>
            <person name="Moore K.A."/>
            <person name="Stentiford G.D."/>
            <person name="Williams B.A."/>
        </authorList>
    </citation>
    <scope>NUCLEOTIDE SEQUENCE [LARGE SCALE GENOMIC DNA]</scope>
    <source>
        <strain evidence="3">canceri</strain>
    </source>
</reference>
<comment type="caution">
    <text evidence="2">The sequence shown here is derived from an EMBL/GenBank/DDBJ whole genome shotgun (WGS) entry which is preliminary data.</text>
</comment>
<feature type="transmembrane region" description="Helical" evidence="1">
    <location>
        <begin position="42"/>
        <end position="62"/>
    </location>
</feature>
<gene>
    <name evidence="2" type="ORF">A0H76_2678</name>
</gene>
<protein>
    <submittedName>
        <fullName evidence="2">Uncharacterized protein</fullName>
    </submittedName>
</protein>
<evidence type="ECO:0000313" key="3">
    <source>
        <dbReference type="Proteomes" id="UP000192501"/>
    </source>
</evidence>
<dbReference type="VEuPathDB" id="MicrosporidiaDB:HERIO_1858"/>
<keyword evidence="1" id="KW-1133">Transmembrane helix</keyword>
<feature type="transmembrane region" description="Helical" evidence="1">
    <location>
        <begin position="82"/>
        <end position="101"/>
    </location>
</feature>
<name>A0A1X0QJH9_9MICR</name>
<dbReference type="EMBL" id="LTAI01000089">
    <property type="protein sequence ID" value="ORD99930.1"/>
    <property type="molecule type" value="Genomic_DNA"/>
</dbReference>